<feature type="domain" description="NR LBD" evidence="14">
    <location>
        <begin position="134"/>
        <end position="433"/>
    </location>
</feature>
<evidence type="ECO:0000256" key="3">
    <source>
        <dbReference type="ARBA" id="ARBA00022723"/>
    </source>
</evidence>
<evidence type="ECO:0000256" key="6">
    <source>
        <dbReference type="ARBA" id="ARBA00023015"/>
    </source>
</evidence>
<dbReference type="PRINTS" id="PR00047">
    <property type="entry name" value="STROIDFINGER"/>
</dbReference>
<evidence type="ECO:0000256" key="4">
    <source>
        <dbReference type="ARBA" id="ARBA00022771"/>
    </source>
</evidence>
<dbReference type="Gene3D" id="3.30.50.10">
    <property type="entry name" value="Erythroid Transcription Factor GATA-1, subunit A"/>
    <property type="match status" value="1"/>
</dbReference>
<keyword evidence="4 11" id="KW-0863">Zinc-finger</keyword>
<keyword evidence="5 11" id="KW-0862">Zinc</keyword>
<evidence type="ECO:0000256" key="9">
    <source>
        <dbReference type="ARBA" id="ARBA00023170"/>
    </source>
</evidence>
<dbReference type="HOGENOM" id="CLU_007368_7_0_1"/>
<accession>E3N1Y6</accession>
<dbReference type="PANTHER" id="PTHR45680:SF6">
    <property type="entry name" value="NUCLEAR HORMONE RECEPTOR FAMILY-RELATED"/>
    <property type="match status" value="1"/>
</dbReference>
<dbReference type="eggNOG" id="KOG3575">
    <property type="taxonomic scope" value="Eukaryota"/>
</dbReference>
<dbReference type="OMA" id="NCIMEVQ"/>
<evidence type="ECO:0000256" key="8">
    <source>
        <dbReference type="ARBA" id="ARBA00023163"/>
    </source>
</evidence>
<dbReference type="SMART" id="SM00430">
    <property type="entry name" value="HOLI"/>
    <property type="match status" value="1"/>
</dbReference>
<dbReference type="STRING" id="31234.E3N1Y6"/>
<dbReference type="PANTHER" id="PTHR45680">
    <property type="entry name" value="NUCLEAR HORMONE RECEPTOR FAMILY"/>
    <property type="match status" value="1"/>
</dbReference>
<dbReference type="GO" id="GO:0005634">
    <property type="term" value="C:nucleus"/>
    <property type="evidence" value="ECO:0007669"/>
    <property type="project" value="UniProtKB-SubCell"/>
</dbReference>
<dbReference type="InterPro" id="IPR051152">
    <property type="entry name" value="C.elegans_Orphan_NR"/>
</dbReference>
<dbReference type="OrthoDB" id="5774127at2759"/>
<evidence type="ECO:0000259" key="13">
    <source>
        <dbReference type="PROSITE" id="PS51030"/>
    </source>
</evidence>
<dbReference type="AlphaFoldDB" id="E3N1Y6"/>
<dbReference type="GO" id="GO:0000978">
    <property type="term" value="F:RNA polymerase II cis-regulatory region sequence-specific DNA binding"/>
    <property type="evidence" value="ECO:0007669"/>
    <property type="project" value="InterPro"/>
</dbReference>
<feature type="domain" description="Nuclear receptor" evidence="13">
    <location>
        <begin position="24"/>
        <end position="101"/>
    </location>
</feature>
<sequence>MNPSTSTSSLSSLGASSGTNTPDMGKCQICFQPAHGKHFGVDSCRACAAFFRRVFVTHKQHFKCRDGNKKCLPDSYGRWNCKRCRTDRCFALGMKPDNIQYNRDHFFCSEDFLTRKCNRIPRSPLLPMHTTFVDLSPLLETLQKMLSDVSRPFFSKKKRSLKDYDRKCLNPLQKLAYGLREVRKTQIWDDLPITECIGKNESFIFWKSEVERACTWLSYFDEFQKLSIEDKVSLPFPILVFLTINVQTHISKCMWIIFTRLERSAMTAELRRANKCGSCDYAFTTYSVINTNTLKWDFNWLTHFPSDQMQNFLGTTQMILCEPLTNCMAEVQPTEEELCYILCDLCFYFLGSKLGGAMQETMERFQGILADNLHQYYVEHDKTSRYSHRLGQILKISQQYKSIMEEKRKIRILGEIFNAFRVQWSHNDLFIYEPFD</sequence>
<keyword evidence="16" id="KW-1185">Reference proteome</keyword>
<proteinExistence type="inferred from homology"/>
<evidence type="ECO:0000256" key="11">
    <source>
        <dbReference type="RuleBase" id="RU004334"/>
    </source>
</evidence>
<evidence type="ECO:0000256" key="10">
    <source>
        <dbReference type="ARBA" id="ARBA00023242"/>
    </source>
</evidence>
<dbReference type="InterPro" id="IPR001628">
    <property type="entry name" value="Znf_hrmn_rcpt"/>
</dbReference>
<dbReference type="InterPro" id="IPR013088">
    <property type="entry name" value="Znf_NHR/GATA"/>
</dbReference>
<comment type="similarity">
    <text evidence="2 11">Belongs to the nuclear hormone receptor family.</text>
</comment>
<evidence type="ECO:0000313" key="15">
    <source>
        <dbReference type="EMBL" id="EFO83892.1"/>
    </source>
</evidence>
<dbReference type="SUPFAM" id="SSF48508">
    <property type="entry name" value="Nuclear receptor ligand-binding domain"/>
    <property type="match status" value="1"/>
</dbReference>
<evidence type="ECO:0000256" key="2">
    <source>
        <dbReference type="ARBA" id="ARBA00005993"/>
    </source>
</evidence>
<dbReference type="SUPFAM" id="SSF57716">
    <property type="entry name" value="Glucocorticoid receptor-like (DNA-binding domain)"/>
    <property type="match status" value="1"/>
</dbReference>
<evidence type="ECO:0000256" key="7">
    <source>
        <dbReference type="ARBA" id="ARBA00023125"/>
    </source>
</evidence>
<organism evidence="16">
    <name type="scientific">Caenorhabditis remanei</name>
    <name type="common">Caenorhabditis vulgaris</name>
    <dbReference type="NCBI Taxonomy" id="31234"/>
    <lineage>
        <taxon>Eukaryota</taxon>
        <taxon>Metazoa</taxon>
        <taxon>Ecdysozoa</taxon>
        <taxon>Nematoda</taxon>
        <taxon>Chromadorea</taxon>
        <taxon>Rhabditida</taxon>
        <taxon>Rhabditina</taxon>
        <taxon>Rhabditomorpha</taxon>
        <taxon>Rhabditoidea</taxon>
        <taxon>Rhabditidae</taxon>
        <taxon>Peloderinae</taxon>
        <taxon>Caenorhabditis</taxon>
    </lineage>
</organism>
<evidence type="ECO:0000259" key="14">
    <source>
        <dbReference type="PROSITE" id="PS51843"/>
    </source>
</evidence>
<dbReference type="Pfam" id="PF00104">
    <property type="entry name" value="Hormone_recep"/>
    <property type="match status" value="1"/>
</dbReference>
<reference evidence="15" key="1">
    <citation type="submission" date="2007-07" db="EMBL/GenBank/DDBJ databases">
        <title>PCAP assembly of the Caenorhabditis remanei genome.</title>
        <authorList>
            <consortium name="The Caenorhabditis remanei Sequencing Consortium"/>
            <person name="Wilson R.K."/>
        </authorList>
    </citation>
    <scope>NUCLEOTIDE SEQUENCE [LARGE SCALE GENOMIC DNA]</scope>
    <source>
        <strain evidence="15">PB4641</strain>
    </source>
</reference>
<dbReference type="Gene3D" id="1.10.565.10">
    <property type="entry name" value="Retinoid X Receptor"/>
    <property type="match status" value="1"/>
</dbReference>
<evidence type="ECO:0000313" key="16">
    <source>
        <dbReference type="Proteomes" id="UP000008281"/>
    </source>
</evidence>
<dbReference type="InterPro" id="IPR049636">
    <property type="entry name" value="HNF4-like_DBD"/>
</dbReference>
<keyword evidence="6 11" id="KW-0805">Transcription regulation</keyword>
<evidence type="ECO:0000256" key="1">
    <source>
        <dbReference type="ARBA" id="ARBA00004123"/>
    </source>
</evidence>
<dbReference type="GO" id="GO:0008270">
    <property type="term" value="F:zinc ion binding"/>
    <property type="evidence" value="ECO:0007669"/>
    <property type="project" value="UniProtKB-KW"/>
</dbReference>
<keyword evidence="9 11" id="KW-0675">Receptor</keyword>
<keyword evidence="8 11" id="KW-0804">Transcription</keyword>
<dbReference type="SMART" id="SM00399">
    <property type="entry name" value="ZnF_C4"/>
    <property type="match status" value="1"/>
</dbReference>
<comment type="subcellular location">
    <subcellularLocation>
        <location evidence="1 11">Nucleus</location>
    </subcellularLocation>
</comment>
<dbReference type="InParanoid" id="E3N1Y6"/>
<gene>
    <name evidence="15" type="ORF">CRE_14847</name>
</gene>
<evidence type="ECO:0000256" key="5">
    <source>
        <dbReference type="ARBA" id="ARBA00022833"/>
    </source>
</evidence>
<dbReference type="GO" id="GO:0003700">
    <property type="term" value="F:DNA-binding transcription factor activity"/>
    <property type="evidence" value="ECO:0007669"/>
    <property type="project" value="InterPro"/>
</dbReference>
<dbReference type="Proteomes" id="UP000008281">
    <property type="component" value="Unassembled WGS sequence"/>
</dbReference>
<name>E3N1Y6_CAERE</name>
<dbReference type="CDD" id="cd06960">
    <property type="entry name" value="NR_DBD_HNF4A"/>
    <property type="match status" value="1"/>
</dbReference>
<feature type="compositionally biased region" description="Low complexity" evidence="12">
    <location>
        <begin position="1"/>
        <end position="19"/>
    </location>
</feature>
<dbReference type="PROSITE" id="PS51843">
    <property type="entry name" value="NR_LBD"/>
    <property type="match status" value="1"/>
</dbReference>
<dbReference type="InterPro" id="IPR035500">
    <property type="entry name" value="NHR-like_dom_sf"/>
</dbReference>
<keyword evidence="7 11" id="KW-0238">DNA-binding</keyword>
<keyword evidence="3 11" id="KW-0479">Metal-binding</keyword>
<dbReference type="FunCoup" id="E3N1Y6">
    <property type="interactions" value="481"/>
</dbReference>
<dbReference type="InterPro" id="IPR000536">
    <property type="entry name" value="Nucl_hrmn_rcpt_lig-bd"/>
</dbReference>
<dbReference type="PROSITE" id="PS00031">
    <property type="entry name" value="NUCLEAR_REC_DBD_1"/>
    <property type="match status" value="1"/>
</dbReference>
<feature type="region of interest" description="Disordered" evidence="12">
    <location>
        <begin position="1"/>
        <end position="20"/>
    </location>
</feature>
<protein>
    <submittedName>
        <fullName evidence="15">Uncharacterized protein</fullName>
    </submittedName>
</protein>
<dbReference type="Pfam" id="PF00105">
    <property type="entry name" value="zf-C4"/>
    <property type="match status" value="1"/>
</dbReference>
<evidence type="ECO:0000256" key="12">
    <source>
        <dbReference type="SAM" id="MobiDB-lite"/>
    </source>
</evidence>
<dbReference type="PROSITE" id="PS51030">
    <property type="entry name" value="NUCLEAR_REC_DBD_2"/>
    <property type="match status" value="1"/>
</dbReference>
<dbReference type="EMBL" id="DS268510">
    <property type="protein sequence ID" value="EFO83892.1"/>
    <property type="molecule type" value="Genomic_DNA"/>
</dbReference>
<keyword evidence="10 11" id="KW-0539">Nucleus</keyword>